<accession>A0AAN9ZF83</accession>
<sequence length="152" mass="17784">MIEWLRKMGIDCDHNQRKSYLFDLILANKPSEKVYIIDKMASERGHTVIRLPPYNCDLNHIELAWAKIKRVFREHNITGDLSVQHLRELAHYAFSTVTSADWKGFCEHIQKCENEYWQKDGILEIAIDDIIVNVAVDTASESERDRYSDDSE</sequence>
<dbReference type="Proteomes" id="UP001378592">
    <property type="component" value="Unassembled WGS sequence"/>
</dbReference>
<evidence type="ECO:0008006" key="3">
    <source>
        <dbReference type="Google" id="ProtNLM"/>
    </source>
</evidence>
<evidence type="ECO:0000313" key="2">
    <source>
        <dbReference type="Proteomes" id="UP001378592"/>
    </source>
</evidence>
<proteinExistence type="predicted"/>
<comment type="caution">
    <text evidence="1">The sequence shown here is derived from an EMBL/GenBank/DDBJ whole genome shotgun (WGS) entry which is preliminary data.</text>
</comment>
<organism evidence="1 2">
    <name type="scientific">Gryllus longicercus</name>
    <dbReference type="NCBI Taxonomy" id="2509291"/>
    <lineage>
        <taxon>Eukaryota</taxon>
        <taxon>Metazoa</taxon>
        <taxon>Ecdysozoa</taxon>
        <taxon>Arthropoda</taxon>
        <taxon>Hexapoda</taxon>
        <taxon>Insecta</taxon>
        <taxon>Pterygota</taxon>
        <taxon>Neoptera</taxon>
        <taxon>Polyneoptera</taxon>
        <taxon>Orthoptera</taxon>
        <taxon>Ensifera</taxon>
        <taxon>Gryllidea</taxon>
        <taxon>Grylloidea</taxon>
        <taxon>Gryllidae</taxon>
        <taxon>Gryllinae</taxon>
        <taxon>Gryllus</taxon>
    </lineage>
</organism>
<reference evidence="1 2" key="1">
    <citation type="submission" date="2024-03" db="EMBL/GenBank/DDBJ databases">
        <title>The genome assembly and annotation of the cricket Gryllus longicercus Weissman &amp; Gray.</title>
        <authorList>
            <person name="Szrajer S."/>
            <person name="Gray D."/>
            <person name="Ylla G."/>
        </authorList>
    </citation>
    <scope>NUCLEOTIDE SEQUENCE [LARGE SCALE GENOMIC DNA]</scope>
    <source>
        <strain evidence="1">DAG 2021-001</strain>
        <tissue evidence="1">Whole body minus gut</tissue>
    </source>
</reference>
<protein>
    <recommendedName>
        <fullName evidence="3">Tc1-like transposase DDE domain-containing protein</fullName>
    </recommendedName>
</protein>
<dbReference type="InterPro" id="IPR036397">
    <property type="entry name" value="RNaseH_sf"/>
</dbReference>
<name>A0AAN9ZF83_9ORTH</name>
<dbReference type="PANTHER" id="PTHR33939">
    <property type="entry name" value="PROTEIN CBG22215"/>
    <property type="match status" value="1"/>
</dbReference>
<keyword evidence="2" id="KW-1185">Reference proteome</keyword>
<gene>
    <name evidence="1" type="ORF">R5R35_006992</name>
</gene>
<dbReference type="EMBL" id="JAZDUA010000025">
    <property type="protein sequence ID" value="KAK7872367.1"/>
    <property type="molecule type" value="Genomic_DNA"/>
</dbReference>
<evidence type="ECO:0000313" key="1">
    <source>
        <dbReference type="EMBL" id="KAK7872367.1"/>
    </source>
</evidence>
<dbReference type="GO" id="GO:0003676">
    <property type="term" value="F:nucleic acid binding"/>
    <property type="evidence" value="ECO:0007669"/>
    <property type="project" value="InterPro"/>
</dbReference>
<dbReference type="AlphaFoldDB" id="A0AAN9ZF83"/>
<dbReference type="Gene3D" id="3.30.420.10">
    <property type="entry name" value="Ribonuclease H-like superfamily/Ribonuclease H"/>
    <property type="match status" value="1"/>
</dbReference>
<dbReference type="PANTHER" id="PTHR33939:SF1">
    <property type="entry name" value="DUF4371 DOMAIN-CONTAINING PROTEIN"/>
    <property type="match status" value="1"/>
</dbReference>